<evidence type="ECO:0000256" key="6">
    <source>
        <dbReference type="SAM" id="SignalP"/>
    </source>
</evidence>
<evidence type="ECO:0000259" key="8">
    <source>
        <dbReference type="Pfam" id="PF14322"/>
    </source>
</evidence>
<dbReference type="GO" id="GO:0009279">
    <property type="term" value="C:cell outer membrane"/>
    <property type="evidence" value="ECO:0007669"/>
    <property type="project" value="UniProtKB-SubCell"/>
</dbReference>
<evidence type="ECO:0000313" key="9">
    <source>
        <dbReference type="EMBL" id="OUO02093.1"/>
    </source>
</evidence>
<feature type="domain" description="RagB/SusD" evidence="7">
    <location>
        <begin position="260"/>
        <end position="565"/>
    </location>
</feature>
<name>A0A1Y3YW50_9BACE</name>
<dbReference type="Pfam" id="PF07980">
    <property type="entry name" value="SusD_RagB"/>
    <property type="match status" value="1"/>
</dbReference>
<comment type="caution">
    <text evidence="9">The sequence shown here is derived from an EMBL/GenBank/DDBJ whole genome shotgun (WGS) entry which is preliminary data.</text>
</comment>
<dbReference type="InterPro" id="IPR011990">
    <property type="entry name" value="TPR-like_helical_dom_sf"/>
</dbReference>
<reference evidence="10" key="1">
    <citation type="submission" date="2017-04" db="EMBL/GenBank/DDBJ databases">
        <title>Function of individual gut microbiota members based on whole genome sequencing of pure cultures obtained from chicken caecum.</title>
        <authorList>
            <person name="Medvecky M."/>
            <person name="Cejkova D."/>
            <person name="Polansky O."/>
            <person name="Karasova D."/>
            <person name="Kubasova T."/>
            <person name="Cizek A."/>
            <person name="Rychlik I."/>
        </authorList>
    </citation>
    <scope>NUCLEOTIDE SEQUENCE [LARGE SCALE GENOMIC DNA]</scope>
    <source>
        <strain evidence="10">An43</strain>
    </source>
</reference>
<gene>
    <name evidence="9" type="ORF">B5F97_04735</name>
</gene>
<protein>
    <recommendedName>
        <fullName evidence="11">RagB/SusD family nutrient uptake outer membrane protein</fullName>
    </recommendedName>
</protein>
<keyword evidence="3 6" id="KW-0732">Signal</keyword>
<sequence length="566" mass="64264">MKKIILFFIAILAFSSCSDFLEETNRNSITGDVLYNTPDGYESLVNACYSYSRAWYGKPDGYAFTEMGTDCYTGGGADCGRAPFMAFYTQDLQGSQELIGYMWNILYNGLNTCNAAIERADGAGLSEELKKQRLGEVHFLRALYLHLIVETWGDVVLYTEEMKAPVNTAHRSSVEDFYTQIFADLDDAISLLPATPIKDNGRVTQLAAKALKARMCLYRGKYTDAISLAKEIIGTSDLGFYDTFKETFDMDNSEGQNNREAIWWVDYSSDSSLYGTFEEGEESPLRNNGGNGSPLFSAMSYWMVGGCGVWVTPDTHAPWVQCMPTIAFLNMFDEDIDQRYDATFRTAWYVNSTTDNYTKEYGQQYGAPNGLAIGDTAFVTLKYAVTDAYRASKQYKIFDRNDVYDADGKTIGTRDYFVSTYKFEDNTKPTGWEYESKRDAFVLRIGEMYLLLAEAELMNNNPSEAVKYINILRQKRAVPGKEEAMKIAEADLDIDFILDERARELAGEQQRFFDLKRTGKLIERVKKYNPDAAENIEDFHKLRPIPQDELDAIINKDEFQQNPGYK</sequence>
<comment type="subcellular location">
    <subcellularLocation>
        <location evidence="1">Cell outer membrane</location>
    </subcellularLocation>
</comment>
<dbReference type="Gene3D" id="1.25.40.390">
    <property type="match status" value="1"/>
</dbReference>
<dbReference type="EMBL" id="NFII01000003">
    <property type="protein sequence ID" value="OUO02093.1"/>
    <property type="molecule type" value="Genomic_DNA"/>
</dbReference>
<dbReference type="SUPFAM" id="SSF48452">
    <property type="entry name" value="TPR-like"/>
    <property type="match status" value="1"/>
</dbReference>
<accession>A0A1Y3YW50</accession>
<organism evidence="9 10">
    <name type="scientific">Bacteroides clarus</name>
    <dbReference type="NCBI Taxonomy" id="626929"/>
    <lineage>
        <taxon>Bacteria</taxon>
        <taxon>Pseudomonadati</taxon>
        <taxon>Bacteroidota</taxon>
        <taxon>Bacteroidia</taxon>
        <taxon>Bacteroidales</taxon>
        <taxon>Bacteroidaceae</taxon>
        <taxon>Bacteroides</taxon>
    </lineage>
</organism>
<comment type="similarity">
    <text evidence="2">Belongs to the SusD family.</text>
</comment>
<evidence type="ECO:0000256" key="3">
    <source>
        <dbReference type="ARBA" id="ARBA00022729"/>
    </source>
</evidence>
<dbReference type="Proteomes" id="UP000195386">
    <property type="component" value="Unassembled WGS sequence"/>
</dbReference>
<feature type="signal peptide" evidence="6">
    <location>
        <begin position="1"/>
        <end position="21"/>
    </location>
</feature>
<evidence type="ECO:0000256" key="2">
    <source>
        <dbReference type="ARBA" id="ARBA00006275"/>
    </source>
</evidence>
<dbReference type="Pfam" id="PF14322">
    <property type="entry name" value="SusD-like_3"/>
    <property type="match status" value="1"/>
</dbReference>
<keyword evidence="5" id="KW-0998">Cell outer membrane</keyword>
<feature type="chain" id="PRO_5010985729" description="RagB/SusD family nutrient uptake outer membrane protein" evidence="6">
    <location>
        <begin position="22"/>
        <end position="566"/>
    </location>
</feature>
<evidence type="ECO:0000259" key="7">
    <source>
        <dbReference type="Pfam" id="PF07980"/>
    </source>
</evidence>
<evidence type="ECO:0000256" key="4">
    <source>
        <dbReference type="ARBA" id="ARBA00023136"/>
    </source>
</evidence>
<evidence type="ECO:0000256" key="5">
    <source>
        <dbReference type="ARBA" id="ARBA00023237"/>
    </source>
</evidence>
<dbReference type="InterPro" id="IPR033985">
    <property type="entry name" value="SusD-like_N"/>
</dbReference>
<dbReference type="RefSeq" id="WP_087425595.1">
    <property type="nucleotide sequence ID" value="NZ_CATZGC010000025.1"/>
</dbReference>
<dbReference type="PROSITE" id="PS51257">
    <property type="entry name" value="PROKAR_LIPOPROTEIN"/>
    <property type="match status" value="1"/>
</dbReference>
<keyword evidence="4" id="KW-0472">Membrane</keyword>
<dbReference type="AlphaFoldDB" id="A0A1Y3YW50"/>
<evidence type="ECO:0000313" key="10">
    <source>
        <dbReference type="Proteomes" id="UP000195386"/>
    </source>
</evidence>
<dbReference type="InterPro" id="IPR012944">
    <property type="entry name" value="SusD_RagB_dom"/>
</dbReference>
<proteinExistence type="inferred from homology"/>
<evidence type="ECO:0008006" key="11">
    <source>
        <dbReference type="Google" id="ProtNLM"/>
    </source>
</evidence>
<evidence type="ECO:0000256" key="1">
    <source>
        <dbReference type="ARBA" id="ARBA00004442"/>
    </source>
</evidence>
<feature type="domain" description="SusD-like N-terminal" evidence="8">
    <location>
        <begin position="83"/>
        <end position="217"/>
    </location>
</feature>